<feature type="transmembrane region" description="Helical" evidence="13">
    <location>
        <begin position="99"/>
        <end position="119"/>
    </location>
</feature>
<dbReference type="CDD" id="cd00212">
    <property type="entry name" value="PTS_IIB_glc"/>
    <property type="match status" value="1"/>
</dbReference>
<evidence type="ECO:0000256" key="11">
    <source>
        <dbReference type="PROSITE-ProRule" id="PRU00421"/>
    </source>
</evidence>
<dbReference type="GO" id="GO:0009401">
    <property type="term" value="P:phosphoenolpyruvate-dependent sugar phosphotransferase system"/>
    <property type="evidence" value="ECO:0007669"/>
    <property type="project" value="UniProtKB-KW"/>
</dbReference>
<evidence type="ECO:0000259" key="15">
    <source>
        <dbReference type="PROSITE" id="PS51103"/>
    </source>
</evidence>
<dbReference type="InterPro" id="IPR001996">
    <property type="entry name" value="PTS_IIB_1"/>
</dbReference>
<feature type="transmembrane region" description="Helical" evidence="13">
    <location>
        <begin position="460"/>
        <end position="484"/>
    </location>
</feature>
<dbReference type="EC" id="2.7.1.199" evidence="17"/>
<dbReference type="Pfam" id="PF02378">
    <property type="entry name" value="PTS_EIIC"/>
    <property type="match status" value="1"/>
</dbReference>
<dbReference type="GO" id="GO:0005886">
    <property type="term" value="C:plasma membrane"/>
    <property type="evidence" value="ECO:0007669"/>
    <property type="project" value="UniProtKB-SubCell"/>
</dbReference>
<evidence type="ECO:0000256" key="9">
    <source>
        <dbReference type="ARBA" id="ARBA00022989"/>
    </source>
</evidence>
<protein>
    <submittedName>
        <fullName evidence="17">PTS system glucose-specific EIICBA component</fullName>
        <ecNumber evidence="17">2.7.1.199</ecNumber>
    </submittedName>
</protein>
<evidence type="ECO:0000256" key="6">
    <source>
        <dbReference type="ARBA" id="ARBA00022683"/>
    </source>
</evidence>
<dbReference type="InterPro" id="IPR050429">
    <property type="entry name" value="PTS_Glucose_EIICBA"/>
</dbReference>
<evidence type="ECO:0000259" key="14">
    <source>
        <dbReference type="PROSITE" id="PS51098"/>
    </source>
</evidence>
<dbReference type="AlphaFoldDB" id="A0A654IF25"/>
<keyword evidence="8" id="KW-0418">Kinase</keyword>
<feature type="transmembrane region" description="Helical" evidence="13">
    <location>
        <begin position="378"/>
        <end position="395"/>
    </location>
</feature>
<keyword evidence="9 13" id="KW-1133">Transmembrane helix</keyword>
<dbReference type="PROSITE" id="PS51103">
    <property type="entry name" value="PTS_EIIC_TYPE_1"/>
    <property type="match status" value="1"/>
</dbReference>
<feature type="domain" description="PTS EIIC type-1" evidence="15">
    <location>
        <begin position="19"/>
        <end position="496"/>
    </location>
</feature>
<dbReference type="GO" id="GO:0016301">
    <property type="term" value="F:kinase activity"/>
    <property type="evidence" value="ECO:0007669"/>
    <property type="project" value="UniProtKB-KW"/>
</dbReference>
<feature type="transmembrane region" description="Helical" evidence="13">
    <location>
        <begin position="401"/>
        <end position="425"/>
    </location>
</feature>
<feature type="transmembrane region" description="Helical" evidence="13">
    <location>
        <begin position="31"/>
        <end position="52"/>
    </location>
</feature>
<evidence type="ECO:0000256" key="10">
    <source>
        <dbReference type="ARBA" id="ARBA00023136"/>
    </source>
</evidence>
<evidence type="ECO:0000313" key="17">
    <source>
        <dbReference type="EMBL" id="VZR75725.1"/>
    </source>
</evidence>
<dbReference type="Pfam" id="PF00367">
    <property type="entry name" value="PTS_EIIB"/>
    <property type="match status" value="1"/>
</dbReference>
<keyword evidence="2" id="KW-0813">Transport</keyword>
<feature type="transmembrane region" description="Helical" evidence="13">
    <location>
        <begin position="151"/>
        <end position="172"/>
    </location>
</feature>
<dbReference type="Gene3D" id="3.30.1360.60">
    <property type="entry name" value="Glucose permease domain IIB"/>
    <property type="match status" value="1"/>
</dbReference>
<reference evidence="17" key="1">
    <citation type="submission" date="2019-11" db="EMBL/GenBank/DDBJ databases">
        <authorList>
            <person name="Falquet L."/>
            <person name="Falquet L."/>
        </authorList>
    </citation>
    <scope>NUCLEOTIDE SEQUENCE</scope>
    <source>
        <strain evidence="17">G1705</strain>
        <strain evidence="16">G5813/1+2</strain>
    </source>
</reference>
<proteinExistence type="predicted"/>
<keyword evidence="7 13" id="KW-0812">Transmembrane</keyword>
<keyword evidence="6" id="KW-0598">Phosphotransferase system</keyword>
<feature type="transmembrane region" description="Helical" evidence="13">
    <location>
        <begin position="437"/>
        <end position="454"/>
    </location>
</feature>
<dbReference type="InterPro" id="IPR018113">
    <property type="entry name" value="PTrfase_EIIB_Cys"/>
</dbReference>
<dbReference type="SUPFAM" id="SSF55604">
    <property type="entry name" value="Glucose permease domain IIB"/>
    <property type="match status" value="1"/>
</dbReference>
<dbReference type="PANTHER" id="PTHR30009">
    <property type="entry name" value="CYTOCHROME C-TYPE SYNTHESIS PROTEIN AND PTS TRANSMEMBRANE COMPONENT"/>
    <property type="match status" value="1"/>
</dbReference>
<evidence type="ECO:0000256" key="12">
    <source>
        <dbReference type="SAM" id="MobiDB-lite"/>
    </source>
</evidence>
<dbReference type="EMBL" id="LR738858">
    <property type="protein sequence ID" value="VZK65581.1"/>
    <property type="molecule type" value="Genomic_DNA"/>
</dbReference>
<keyword evidence="5 17" id="KW-0808">Transferase</keyword>
<keyword evidence="10 13" id="KW-0472">Membrane</keyword>
<feature type="domain" description="PTS EIIB type-1" evidence="14">
    <location>
        <begin position="533"/>
        <end position="615"/>
    </location>
</feature>
<evidence type="ECO:0000256" key="2">
    <source>
        <dbReference type="ARBA" id="ARBA00022448"/>
    </source>
</evidence>
<dbReference type="InterPro" id="IPR036878">
    <property type="entry name" value="Glu_permease_IIB"/>
</dbReference>
<evidence type="ECO:0000256" key="4">
    <source>
        <dbReference type="ARBA" id="ARBA00022597"/>
    </source>
</evidence>
<evidence type="ECO:0000313" key="16">
    <source>
        <dbReference type="EMBL" id="VZK65581.1"/>
    </source>
</evidence>
<name>A0A654IF25_9MOLU</name>
<comment type="subcellular location">
    <subcellularLocation>
        <location evidence="1">Cell membrane</location>
        <topology evidence="1">Multi-pass membrane protein</topology>
    </subcellularLocation>
</comment>
<dbReference type="InterPro" id="IPR003352">
    <property type="entry name" value="PTS_EIIC"/>
</dbReference>
<feature type="compositionally biased region" description="Low complexity" evidence="12">
    <location>
        <begin position="729"/>
        <end position="767"/>
    </location>
</feature>
<gene>
    <name evidence="17" type="primary">ptsG_1</name>
    <name evidence="16" type="ORF">MF5292_00759</name>
    <name evidence="17" type="ORF">MF5294_00758</name>
</gene>
<feature type="transmembrane region" description="Helical" evidence="13">
    <location>
        <begin position="353"/>
        <end position="371"/>
    </location>
</feature>
<feature type="region of interest" description="Disordered" evidence="12">
    <location>
        <begin position="705"/>
        <end position="774"/>
    </location>
</feature>
<evidence type="ECO:0000256" key="5">
    <source>
        <dbReference type="ARBA" id="ARBA00022679"/>
    </source>
</evidence>
<dbReference type="EMBL" id="LR739233">
    <property type="protein sequence ID" value="VZR75725.1"/>
    <property type="molecule type" value="Genomic_DNA"/>
</dbReference>
<evidence type="ECO:0000256" key="8">
    <source>
        <dbReference type="ARBA" id="ARBA00022777"/>
    </source>
</evidence>
<keyword evidence="4" id="KW-0762">Sugar transport</keyword>
<dbReference type="GO" id="GO:0090563">
    <property type="term" value="F:protein-phosphocysteine-sugar phosphotransferase activity"/>
    <property type="evidence" value="ECO:0007669"/>
    <property type="project" value="TreeGrafter"/>
</dbReference>
<evidence type="ECO:0000256" key="3">
    <source>
        <dbReference type="ARBA" id="ARBA00022475"/>
    </source>
</evidence>
<dbReference type="GO" id="GO:0008982">
    <property type="term" value="F:protein-N(PI)-phosphohistidine-sugar phosphotransferase activity"/>
    <property type="evidence" value="ECO:0007669"/>
    <property type="project" value="InterPro"/>
</dbReference>
<evidence type="ECO:0000256" key="1">
    <source>
        <dbReference type="ARBA" id="ARBA00004651"/>
    </source>
</evidence>
<evidence type="ECO:0000256" key="7">
    <source>
        <dbReference type="ARBA" id="ARBA00022692"/>
    </source>
</evidence>
<feature type="transmembrane region" description="Helical" evidence="13">
    <location>
        <begin position="192"/>
        <end position="215"/>
    </location>
</feature>
<feature type="active site" description="Phosphocysteine intermediate; for EIIB activity" evidence="11">
    <location>
        <position position="555"/>
    </location>
</feature>
<sequence>MLTQTNKSSFKDKVKAFGANIMPTLSKLSKAFLLPIALLPIAGVFLGVGAAIAANTAPQSALWFIGKVMGNMGDVCFGNLPVLFCISVALAYTKDSGVAAITAVVGFLVFNGVQAPLFIAPTVKESDKVFEYGLLWYKHVSNSLTGSNMGILSLNTGVLGGIFVGAIAAKCYNKFHQTQLPTAISFFSGTKLVPIITFVAVIPLSFIFMMAWPVIGLGLNKFGQVSGKLPYGTDSLIFEVVERSLVPFGLHHVFYAPLWWTNAGGSIAEGFDNLKGKSTDLQNAFVQSYNVLHNASYKSLDEIIKVVQANEKLWGAIGDQTISQRVIAHLNILNFTDVEKLGINLGRFQSGKFGFMLLGLPSAALAMWLAAPKENRQQVFGIYFSAAFTCFLTGITEPIEYTFLFVAPWLFYGVHMPLASIAFWITGALQTHITQTVSGGIIDYIVFGIIPYLSGAMRPLSAFGVLLVAVGLAPVYFFAFYFLIKLFKVKTPGRDGNAAEARLYTKADYKASKGLNVDGSKMSTADEKEQARLAKAAAIIEYLGGEENIVDVDSCASRLRLTVVDAKKANIDGIKSLGGTTGALVKGNNIQIVYGGEQEAIKPRMKKLLEEQRHEKMMGHSEMKSDEMMMMESKPEEMMKSEDMSMACESKENCGCEEACDKKDCKMNDEACGCEESCMCEDENKMSEQPMSEMKVEEMMAKEDMAMENKPEEMMVEKPKATRAKSTKAKSSTSKSTSSKAKSTKSTKSTSSKAKTTTKAKSTSSKAKSAKTTK</sequence>
<feature type="transmembrane region" description="Helical" evidence="13">
    <location>
        <begin position="72"/>
        <end position="92"/>
    </location>
</feature>
<organism evidence="17">
    <name type="scientific">Mycoplasma feriruminatoris</name>
    <dbReference type="NCBI Taxonomy" id="1179777"/>
    <lineage>
        <taxon>Bacteria</taxon>
        <taxon>Bacillati</taxon>
        <taxon>Mycoplasmatota</taxon>
        <taxon>Mollicutes</taxon>
        <taxon>Mycoplasmataceae</taxon>
        <taxon>Mycoplasma</taxon>
    </lineage>
</organism>
<evidence type="ECO:0000256" key="13">
    <source>
        <dbReference type="SAM" id="Phobius"/>
    </source>
</evidence>
<accession>A0A654IF25</accession>
<feature type="compositionally biased region" description="Basic and acidic residues" evidence="12">
    <location>
        <begin position="705"/>
        <end position="720"/>
    </location>
</feature>
<dbReference type="PROSITE" id="PS51098">
    <property type="entry name" value="PTS_EIIB_TYPE_1"/>
    <property type="match status" value="1"/>
</dbReference>
<dbReference type="InterPro" id="IPR013013">
    <property type="entry name" value="PTS_EIIC_1"/>
</dbReference>
<keyword evidence="3" id="KW-1003">Cell membrane</keyword>
<dbReference type="PANTHER" id="PTHR30009:SF20">
    <property type="entry name" value="PTS SYSTEM GLUCOSE-SPECIFIC EIICB COMPONENT-RELATED"/>
    <property type="match status" value="1"/>
</dbReference>